<feature type="compositionally biased region" description="Low complexity" evidence="1">
    <location>
        <begin position="240"/>
        <end position="262"/>
    </location>
</feature>
<dbReference type="WBParaSite" id="ECPE_0000713701-mRNA-1">
    <property type="protein sequence ID" value="ECPE_0000713701-mRNA-1"/>
    <property type="gene ID" value="ECPE_0000713701"/>
</dbReference>
<dbReference type="OrthoDB" id="6322228at2759"/>
<sequence length="340" mass="36098">MRLARANSKTDGSNDVIVYYVLAATLRRKGRNKSGKDAPVKVTEDSKGSTEVSLPTISTTSQAHKEGGPPVESLPSTASGTWEGWTKMVSAAKRNVPQRNKCFQALNLPEAPVGTGQERLNQDRLLLTSILEKVFKSEENVAKDIKVKAAFRLGQDTEICKDVVASNEVESIVVSSNSTGCQYRVITDSGKEVKVYVNTTSGTKCVKVTSNGKSETLCPSGPTNQLTSSSPIEVSADSDTTSPNAPTTTPTEAATEPTKATPDSTDPEPSEGQKKPLPETAPPASGQQGEESGSRADKEDQMENEHQDEQPNVGPAALIPALLRKARANSDTDGSNDVIV</sequence>
<dbReference type="AlphaFoldDB" id="A0A183AJI7"/>
<feature type="region of interest" description="Disordered" evidence="1">
    <location>
        <begin position="30"/>
        <end position="77"/>
    </location>
</feature>
<gene>
    <name evidence="2" type="ORF">ECPE_LOCUS7122</name>
</gene>
<evidence type="ECO:0000256" key="1">
    <source>
        <dbReference type="SAM" id="MobiDB-lite"/>
    </source>
</evidence>
<protein>
    <submittedName>
        <fullName evidence="4">Cystatin domain-containing protein</fullName>
    </submittedName>
</protein>
<name>A0A183AJI7_9TREM</name>
<reference evidence="2 3" key="2">
    <citation type="submission" date="2018-11" db="EMBL/GenBank/DDBJ databases">
        <authorList>
            <consortium name="Pathogen Informatics"/>
        </authorList>
    </citation>
    <scope>NUCLEOTIDE SEQUENCE [LARGE SCALE GENOMIC DNA]</scope>
    <source>
        <strain evidence="2 3">Egypt</strain>
    </source>
</reference>
<evidence type="ECO:0000313" key="2">
    <source>
        <dbReference type="EMBL" id="VDP80223.1"/>
    </source>
</evidence>
<reference evidence="4" key="1">
    <citation type="submission" date="2016-06" db="UniProtKB">
        <authorList>
            <consortium name="WormBaseParasite"/>
        </authorList>
    </citation>
    <scope>IDENTIFICATION</scope>
</reference>
<organism evidence="4">
    <name type="scientific">Echinostoma caproni</name>
    <dbReference type="NCBI Taxonomy" id="27848"/>
    <lineage>
        <taxon>Eukaryota</taxon>
        <taxon>Metazoa</taxon>
        <taxon>Spiralia</taxon>
        <taxon>Lophotrochozoa</taxon>
        <taxon>Platyhelminthes</taxon>
        <taxon>Trematoda</taxon>
        <taxon>Digenea</taxon>
        <taxon>Plagiorchiida</taxon>
        <taxon>Echinostomata</taxon>
        <taxon>Echinostomatoidea</taxon>
        <taxon>Echinostomatidae</taxon>
        <taxon>Echinostoma</taxon>
    </lineage>
</organism>
<feature type="compositionally biased region" description="Polar residues" evidence="1">
    <location>
        <begin position="329"/>
        <end position="340"/>
    </location>
</feature>
<dbReference type="Proteomes" id="UP000272942">
    <property type="component" value="Unassembled WGS sequence"/>
</dbReference>
<feature type="compositionally biased region" description="Polar residues" evidence="1">
    <location>
        <begin position="49"/>
        <end position="62"/>
    </location>
</feature>
<keyword evidence="3" id="KW-1185">Reference proteome</keyword>
<evidence type="ECO:0000313" key="4">
    <source>
        <dbReference type="WBParaSite" id="ECPE_0000713701-mRNA-1"/>
    </source>
</evidence>
<accession>A0A183AJI7</accession>
<evidence type="ECO:0000313" key="3">
    <source>
        <dbReference type="Proteomes" id="UP000272942"/>
    </source>
</evidence>
<proteinExistence type="predicted"/>
<dbReference type="EMBL" id="UZAN01044192">
    <property type="protein sequence ID" value="VDP80223.1"/>
    <property type="molecule type" value="Genomic_DNA"/>
</dbReference>
<feature type="region of interest" description="Disordered" evidence="1">
    <location>
        <begin position="210"/>
        <end position="340"/>
    </location>
</feature>
<feature type="compositionally biased region" description="Polar residues" evidence="1">
    <location>
        <begin position="221"/>
        <end position="232"/>
    </location>
</feature>
<feature type="compositionally biased region" description="Basic and acidic residues" evidence="1">
    <location>
        <begin position="34"/>
        <end position="48"/>
    </location>
</feature>
<feature type="compositionally biased region" description="Basic and acidic residues" evidence="1">
    <location>
        <begin position="292"/>
        <end position="309"/>
    </location>
</feature>